<feature type="region of interest" description="Disordered" evidence="1">
    <location>
        <begin position="116"/>
        <end position="440"/>
    </location>
</feature>
<evidence type="ECO:0000313" key="2">
    <source>
        <dbReference type="EMBL" id="GAC74351.1"/>
    </source>
</evidence>
<feature type="compositionally biased region" description="Polar residues" evidence="1">
    <location>
        <begin position="116"/>
        <end position="127"/>
    </location>
</feature>
<protein>
    <submittedName>
        <fullName evidence="2">Putative methionine aminopeptidase</fullName>
    </submittedName>
</protein>
<evidence type="ECO:0000256" key="1">
    <source>
        <dbReference type="SAM" id="MobiDB-lite"/>
    </source>
</evidence>
<dbReference type="GO" id="GO:0004177">
    <property type="term" value="F:aminopeptidase activity"/>
    <property type="evidence" value="ECO:0007669"/>
    <property type="project" value="UniProtKB-KW"/>
</dbReference>
<keyword evidence="2" id="KW-0031">Aminopeptidase</keyword>
<feature type="compositionally biased region" description="Acidic residues" evidence="1">
    <location>
        <begin position="663"/>
        <end position="687"/>
    </location>
</feature>
<feature type="compositionally biased region" description="Acidic residues" evidence="1">
    <location>
        <begin position="977"/>
        <end position="992"/>
    </location>
</feature>
<feature type="compositionally biased region" description="Basic and acidic residues" evidence="1">
    <location>
        <begin position="422"/>
        <end position="431"/>
    </location>
</feature>
<organism evidence="2 3">
    <name type="scientific">Pseudozyma antarctica (strain T-34)</name>
    <name type="common">Yeast</name>
    <name type="synonym">Candida antarctica</name>
    <dbReference type="NCBI Taxonomy" id="1151754"/>
    <lineage>
        <taxon>Eukaryota</taxon>
        <taxon>Fungi</taxon>
        <taxon>Dikarya</taxon>
        <taxon>Basidiomycota</taxon>
        <taxon>Ustilaginomycotina</taxon>
        <taxon>Ustilaginomycetes</taxon>
        <taxon>Ustilaginales</taxon>
        <taxon>Ustilaginaceae</taxon>
        <taxon>Moesziomyces</taxon>
    </lineage>
</organism>
<feature type="compositionally biased region" description="Low complexity" evidence="1">
    <location>
        <begin position="477"/>
        <end position="486"/>
    </location>
</feature>
<feature type="compositionally biased region" description="Basic residues" evidence="1">
    <location>
        <begin position="560"/>
        <end position="577"/>
    </location>
</feature>
<feature type="region of interest" description="Disordered" evidence="1">
    <location>
        <begin position="963"/>
        <end position="1009"/>
    </location>
</feature>
<feature type="compositionally biased region" description="Polar residues" evidence="1">
    <location>
        <begin position="207"/>
        <end position="218"/>
    </location>
</feature>
<accession>M9LPZ3</accession>
<feature type="compositionally biased region" description="Polar residues" evidence="1">
    <location>
        <begin position="297"/>
        <end position="306"/>
    </location>
</feature>
<feature type="compositionally biased region" description="Basic and acidic residues" evidence="1">
    <location>
        <begin position="519"/>
        <end position="532"/>
    </location>
</feature>
<evidence type="ECO:0000313" key="3">
    <source>
        <dbReference type="Proteomes" id="UP000011976"/>
    </source>
</evidence>
<feature type="compositionally biased region" description="Low complexity" evidence="1">
    <location>
        <begin position="251"/>
        <end position="282"/>
    </location>
</feature>
<feature type="region of interest" description="Disordered" evidence="1">
    <location>
        <begin position="729"/>
        <end position="755"/>
    </location>
</feature>
<feature type="region of interest" description="Disordered" evidence="1">
    <location>
        <begin position="452"/>
        <end position="532"/>
    </location>
</feature>
<feature type="compositionally biased region" description="Polar residues" evidence="1">
    <location>
        <begin position="26"/>
        <end position="37"/>
    </location>
</feature>
<feature type="region of interest" description="Disordered" evidence="1">
    <location>
        <begin position="544"/>
        <end position="687"/>
    </location>
</feature>
<feature type="compositionally biased region" description="Basic residues" evidence="1">
    <location>
        <begin position="508"/>
        <end position="517"/>
    </location>
</feature>
<name>M9LPZ3_PSEA3</name>
<keyword evidence="2" id="KW-0645">Protease</keyword>
<sequence>MTDVDTSVAQAGLANGKSHASGHFVSESSGSQATSTHPAEHGIPDPLLSDAFGPSSSLKAISSGDSTGKGKQAATDSATTYLDSDYHKATSSLTPIDESPTDAAFSYSYQDSYRSSANGYAHQSSSHRTSDHVRIDSPDMDEVPYSPTTYPPISEEDSEAKRVQQNLERWAAEERQRRKAQRSSKLLANRNSVAAGTGGLAQRLSILRTSAQTNNNNLGAGPSSERLADGPGASPSMPYDPRLGAADRRGSGSSSAAAGQGLHRSASSSSFDSSQSLGSLTSDDPRPNRRLPPIGSRVSSATHARNTSSGSGGSLKGLGTTANGSARNPFRDPSDGGAPEVTLEKRASLKPQPTASRPIVTVGRASSIQRRALESGYNSKGKGKGRSMPTIVATDTEAEAEAEAEMGRISSRVDDENPFASSEDRQPRARTESSTMIHEGGLDEEVALEMAGRAQAELNSGDIGESSLSTDQPIRSPPGRTSTSSSKFRELGITEGDDWIETMGRSLGKGRSRKMRIAPHADGDETAHEPRKPWWTELLCGCSRDEDDDEQNVEQVIHSMSKRTRASSKPRPRRRRQAPPTIVPLSASEDDDTQDDAPVQRRQSPPLMDVDAESSDGSIVEIEQELSLTARVEDEEEDGNGLFDEAVGVNAGDSAHGRADRLDADEEDIGDIEEPDASYDSEEEEENVLCDGILGDEHNDADDENELELVDEEDDNDAVLQRVASQAVAAAASSDGERHTRKANTRSEASRGGRHAELEKTTAWLLDPVKRLEVRDKQFADFVDPKFRNTSDVPKSTGKLFLRRRAEKFVLLYNQYRIVANLPEVDEHLLRVFELFITDLMNCFDHPKEVPGWNPFAAFADLVEAGAVVRTPEVVRVCSRLTLGADWSKFTDADRARVGAELTARLTLLHHWRMAEVNDLLVSWDGKLENRSTCGLCGTDAWEIYLLTVPLALLEHGTKYIDKETPSDTSSGSEHSAEDDSDNDLDDLDEDQHEQRSEASERDDDFDLDPMLNYVPQVFRDLEEPPRPPTRGMALSQNLLKNYGPNAHLLRVVSLDEFGSADQENAQFKVCPDCGFRFDGGTIDPSSRFWRTIERAIRVAREQINAVQEVIDLPGA</sequence>
<reference evidence="3" key="1">
    <citation type="journal article" date="2013" name="Genome Announc.">
        <title>Genome sequence of the basidiomycetous yeast Pseudozyma antarctica T-34, a producer of the glycolipid biosurfactants mannosylerythritol lipids.</title>
        <authorList>
            <person name="Morita T."/>
            <person name="Koike H."/>
            <person name="Koyama Y."/>
            <person name="Hagiwara H."/>
            <person name="Ito E."/>
            <person name="Fukuoka T."/>
            <person name="Imura T."/>
            <person name="Machida M."/>
            <person name="Kitamoto D."/>
        </authorList>
    </citation>
    <scope>NUCLEOTIDE SEQUENCE [LARGE SCALE GENOMIC DNA]</scope>
    <source>
        <strain evidence="3">T-34</strain>
    </source>
</reference>
<feature type="region of interest" description="Disordered" evidence="1">
    <location>
        <begin position="1"/>
        <end position="82"/>
    </location>
</feature>
<feature type="compositionally biased region" description="Polar residues" evidence="1">
    <location>
        <begin position="54"/>
        <end position="66"/>
    </location>
</feature>
<dbReference type="AlphaFoldDB" id="M9LPZ3"/>
<proteinExistence type="predicted"/>
<feature type="compositionally biased region" description="Basic and acidic residues" evidence="1">
    <location>
        <begin position="128"/>
        <end position="137"/>
    </location>
</feature>
<dbReference type="OrthoDB" id="2552392at2759"/>
<dbReference type="Proteomes" id="UP000011976">
    <property type="component" value="Unassembled WGS sequence"/>
</dbReference>
<keyword evidence="2" id="KW-0378">Hydrolase</keyword>
<dbReference type="EMBL" id="DF196777">
    <property type="protein sequence ID" value="GAC74351.1"/>
    <property type="molecule type" value="Genomic_DNA"/>
</dbReference>
<gene>
    <name evidence="2" type="ORF">PANT_11d00016</name>
</gene>